<reference evidence="1 2" key="1">
    <citation type="submission" date="2014-09" db="EMBL/GenBank/DDBJ databases">
        <title>Sporocytophaga myxococcoides PG-01 genome sequencing.</title>
        <authorList>
            <person name="Liu L."/>
            <person name="Gao P.J."/>
            <person name="Chen G.J."/>
            <person name="Wang L.S."/>
        </authorList>
    </citation>
    <scope>NUCLEOTIDE SEQUENCE [LARGE SCALE GENOMIC DNA]</scope>
    <source>
        <strain evidence="1 2">PG-01</strain>
    </source>
</reference>
<organism evidence="1 2">
    <name type="scientific">Sporocytophaga myxococcoides</name>
    <dbReference type="NCBI Taxonomy" id="153721"/>
    <lineage>
        <taxon>Bacteria</taxon>
        <taxon>Pseudomonadati</taxon>
        <taxon>Bacteroidota</taxon>
        <taxon>Cytophagia</taxon>
        <taxon>Cytophagales</taxon>
        <taxon>Cytophagaceae</taxon>
        <taxon>Sporocytophaga</taxon>
    </lineage>
</organism>
<accession>A0A098LIX1</accession>
<keyword evidence="2" id="KW-1185">Reference proteome</keyword>
<dbReference type="EMBL" id="BBLT01000010">
    <property type="protein sequence ID" value="GAL86890.1"/>
    <property type="molecule type" value="Genomic_DNA"/>
</dbReference>
<gene>
    <name evidence="1" type="ORF">MYP_4120</name>
</gene>
<sequence length="54" mass="6548">MFVKVLKSLILLRYRRNLIFVKVKTARLLRNTDCIEKLKKEATCFWLPLHIFLN</sequence>
<comment type="caution">
    <text evidence="1">The sequence shown here is derived from an EMBL/GenBank/DDBJ whole genome shotgun (WGS) entry which is preliminary data.</text>
</comment>
<evidence type="ECO:0000313" key="1">
    <source>
        <dbReference type="EMBL" id="GAL86890.1"/>
    </source>
</evidence>
<proteinExistence type="predicted"/>
<evidence type="ECO:0000313" key="2">
    <source>
        <dbReference type="Proteomes" id="UP000030185"/>
    </source>
</evidence>
<name>A0A098LIX1_9BACT</name>
<dbReference type="Proteomes" id="UP000030185">
    <property type="component" value="Unassembled WGS sequence"/>
</dbReference>
<dbReference type="AlphaFoldDB" id="A0A098LIX1"/>
<protein>
    <submittedName>
        <fullName evidence="1">Uncharacterized protein</fullName>
    </submittedName>
</protein>